<organism evidence="1 2">
    <name type="scientific">Bacillus songklensis</name>
    <dbReference type="NCBI Taxonomy" id="1069116"/>
    <lineage>
        <taxon>Bacteria</taxon>
        <taxon>Bacillati</taxon>
        <taxon>Bacillota</taxon>
        <taxon>Bacilli</taxon>
        <taxon>Bacillales</taxon>
        <taxon>Bacillaceae</taxon>
        <taxon>Bacillus</taxon>
    </lineage>
</organism>
<comment type="caution">
    <text evidence="1">The sequence shown here is derived from an EMBL/GenBank/DDBJ whole genome shotgun (WGS) entry which is preliminary data.</text>
</comment>
<dbReference type="Proteomes" id="UP001595752">
    <property type="component" value="Unassembled WGS sequence"/>
</dbReference>
<name>A0ABV8B175_9BACI</name>
<sequence length="59" mass="7197">MQRFLTLLLISILVFFGYRKRYRLLNFVLSSQAVRGLAVRSFFSMPFVRERLLKQMFQY</sequence>
<dbReference type="RefSeq" id="WP_377912812.1">
    <property type="nucleotide sequence ID" value="NZ_JBHRZT010000020.1"/>
</dbReference>
<accession>A0ABV8B175</accession>
<gene>
    <name evidence="1" type="ORF">ACFOU2_05090</name>
</gene>
<evidence type="ECO:0000313" key="1">
    <source>
        <dbReference type="EMBL" id="MFC3882914.1"/>
    </source>
</evidence>
<dbReference type="EMBL" id="JBHRZT010000020">
    <property type="protein sequence ID" value="MFC3882914.1"/>
    <property type="molecule type" value="Genomic_DNA"/>
</dbReference>
<evidence type="ECO:0000313" key="2">
    <source>
        <dbReference type="Proteomes" id="UP001595752"/>
    </source>
</evidence>
<keyword evidence="2" id="KW-1185">Reference proteome</keyword>
<protein>
    <submittedName>
        <fullName evidence="1">Uncharacterized protein</fullName>
    </submittedName>
</protein>
<reference evidence="2" key="1">
    <citation type="journal article" date="2019" name="Int. J. Syst. Evol. Microbiol.">
        <title>The Global Catalogue of Microorganisms (GCM) 10K type strain sequencing project: providing services to taxonomists for standard genome sequencing and annotation.</title>
        <authorList>
            <consortium name="The Broad Institute Genomics Platform"/>
            <consortium name="The Broad Institute Genome Sequencing Center for Infectious Disease"/>
            <person name="Wu L."/>
            <person name="Ma J."/>
        </authorList>
    </citation>
    <scope>NUCLEOTIDE SEQUENCE [LARGE SCALE GENOMIC DNA]</scope>
    <source>
        <strain evidence="2">CCUG 61889</strain>
    </source>
</reference>
<proteinExistence type="predicted"/>